<dbReference type="RefSeq" id="WP_123737810.1">
    <property type="nucleotide sequence ID" value="NZ_RKHQ01000001.1"/>
</dbReference>
<gene>
    <name evidence="2" type="ORF">EDD28_0045</name>
</gene>
<evidence type="ECO:0000313" key="3">
    <source>
        <dbReference type="Proteomes" id="UP000275356"/>
    </source>
</evidence>
<dbReference type="EMBL" id="RKHQ01000001">
    <property type="protein sequence ID" value="ROR95492.1"/>
    <property type="molecule type" value="Genomic_DNA"/>
</dbReference>
<name>A0A3N2D6W2_9MICO</name>
<reference evidence="2 3" key="1">
    <citation type="submission" date="2018-11" db="EMBL/GenBank/DDBJ databases">
        <title>Sequencing the genomes of 1000 actinobacteria strains.</title>
        <authorList>
            <person name="Klenk H.-P."/>
        </authorList>
    </citation>
    <scope>NUCLEOTIDE SEQUENCE [LARGE SCALE GENOMIC DNA]</scope>
    <source>
        <strain evidence="2 3">DSM 13521</strain>
    </source>
</reference>
<protein>
    <submittedName>
        <fullName evidence="2">Uncharacterized protein</fullName>
    </submittedName>
</protein>
<dbReference type="AlphaFoldDB" id="A0A3N2D6W2"/>
<feature type="region of interest" description="Disordered" evidence="1">
    <location>
        <begin position="82"/>
        <end position="120"/>
    </location>
</feature>
<proteinExistence type="predicted"/>
<keyword evidence="3" id="KW-1185">Reference proteome</keyword>
<comment type="caution">
    <text evidence="2">The sequence shown here is derived from an EMBL/GenBank/DDBJ whole genome shotgun (WGS) entry which is preliminary data.</text>
</comment>
<organism evidence="2 3">
    <name type="scientific">Salana multivorans</name>
    <dbReference type="NCBI Taxonomy" id="120377"/>
    <lineage>
        <taxon>Bacteria</taxon>
        <taxon>Bacillati</taxon>
        <taxon>Actinomycetota</taxon>
        <taxon>Actinomycetes</taxon>
        <taxon>Micrococcales</taxon>
        <taxon>Beutenbergiaceae</taxon>
        <taxon>Salana</taxon>
    </lineage>
</organism>
<sequence length="120" mass="12719">MECDLRTRLEWASTLTVGDRVRIAPDVEGLDAFVGAEGRVVELGDASGSGHDAWVEVPESEVNEVPGLVRMGKPWVLPVTWREMEPIDDGGATQGEAPPSNSSTAGGLPGGPTSHRRNNT</sequence>
<evidence type="ECO:0000256" key="1">
    <source>
        <dbReference type="SAM" id="MobiDB-lite"/>
    </source>
</evidence>
<accession>A0A3N2D6W2</accession>
<dbReference type="Proteomes" id="UP000275356">
    <property type="component" value="Unassembled WGS sequence"/>
</dbReference>
<evidence type="ECO:0000313" key="2">
    <source>
        <dbReference type="EMBL" id="ROR95492.1"/>
    </source>
</evidence>